<name>F0SF02_PSESL</name>
<evidence type="ECO:0000313" key="1">
    <source>
        <dbReference type="EMBL" id="ADY54070.1"/>
    </source>
</evidence>
<dbReference type="EMBL" id="CP002545">
    <property type="protein sequence ID" value="ADY54070.1"/>
    <property type="molecule type" value="Genomic_DNA"/>
</dbReference>
<dbReference type="HOGENOM" id="CLU_3238443_0_0_10"/>
<proteinExistence type="predicted"/>
<keyword evidence="2" id="KW-1185">Reference proteome</keyword>
<dbReference type="Proteomes" id="UP000000310">
    <property type="component" value="Chromosome"/>
</dbReference>
<dbReference type="AlphaFoldDB" id="F0SF02"/>
<accession>F0SF02</accession>
<gene>
    <name evidence="1" type="ordered locus">Pedsa_3540</name>
</gene>
<organism evidence="1 2">
    <name type="scientific">Pseudopedobacter saltans (strain ATCC 51119 / DSM 12145 / JCM 21818 / CCUG 39354 / LMG 10337 / NBRC 100064 / NCIMB 13643)</name>
    <name type="common">Pedobacter saltans</name>
    <dbReference type="NCBI Taxonomy" id="762903"/>
    <lineage>
        <taxon>Bacteria</taxon>
        <taxon>Pseudomonadati</taxon>
        <taxon>Bacteroidota</taxon>
        <taxon>Sphingobacteriia</taxon>
        <taxon>Sphingobacteriales</taxon>
        <taxon>Sphingobacteriaceae</taxon>
        <taxon>Pseudopedobacter</taxon>
    </lineage>
</organism>
<evidence type="ECO:0000313" key="2">
    <source>
        <dbReference type="Proteomes" id="UP000000310"/>
    </source>
</evidence>
<reference evidence="1 2" key="1">
    <citation type="journal article" date="2011" name="Stand. Genomic Sci.">
        <title>Complete genome sequence of the gliding, heparinolytic Pedobacter saltans type strain (113).</title>
        <authorList>
            <person name="Liolios K."/>
            <person name="Sikorski J."/>
            <person name="Lu M."/>
            <person name="Nolan M."/>
            <person name="Lapidus A."/>
            <person name="Lucas S."/>
            <person name="Hammon N."/>
            <person name="Deshpande S."/>
            <person name="Cheng J.F."/>
            <person name="Tapia R."/>
            <person name="Han C."/>
            <person name="Goodwin L."/>
            <person name="Pitluck S."/>
            <person name="Huntemann M."/>
            <person name="Ivanova N."/>
            <person name="Pagani I."/>
            <person name="Mavromatis K."/>
            <person name="Ovchinikova G."/>
            <person name="Pati A."/>
            <person name="Chen A."/>
            <person name="Palaniappan K."/>
            <person name="Land M."/>
            <person name="Hauser L."/>
            <person name="Brambilla E.M."/>
            <person name="Kotsyurbenko O."/>
            <person name="Rohde M."/>
            <person name="Tindall B.J."/>
            <person name="Abt B."/>
            <person name="Goker M."/>
            <person name="Detter J.C."/>
            <person name="Woyke T."/>
            <person name="Bristow J."/>
            <person name="Eisen J.A."/>
            <person name="Markowitz V."/>
            <person name="Hugenholtz P."/>
            <person name="Klenk H.P."/>
            <person name="Kyrpides N.C."/>
        </authorList>
    </citation>
    <scope>NUCLEOTIDE SEQUENCE [LARGE SCALE GENOMIC DNA]</scope>
    <source>
        <strain evidence="2">ATCC 51119 / DSM 12145 / JCM 21818 / LMG 10337 / NBRC 100064 / NCIMB 13643</strain>
    </source>
</reference>
<sequence>MKYWNEFIERKNSLFGTRFGNEIIYGINFYFFDEEQPTQAEAF</sequence>
<dbReference type="KEGG" id="psn:Pedsa_3540"/>
<protein>
    <submittedName>
        <fullName evidence="1">Uncharacterized protein</fullName>
    </submittedName>
</protein>
<reference evidence="2" key="2">
    <citation type="submission" date="2011-02" db="EMBL/GenBank/DDBJ databases">
        <title>The complete genome of Pedobacter saltans DSM 12145.</title>
        <authorList>
            <consortium name="US DOE Joint Genome Institute (JGI-PGF)"/>
            <person name="Lucas S."/>
            <person name="Copeland A."/>
            <person name="Lapidus A."/>
            <person name="Bruce D."/>
            <person name="Goodwin L."/>
            <person name="Pitluck S."/>
            <person name="Kyrpides N."/>
            <person name="Mavromatis K."/>
            <person name="Pagani I."/>
            <person name="Ivanova N."/>
            <person name="Ovchinnikova G."/>
            <person name="Lu M."/>
            <person name="Detter J.C."/>
            <person name="Han C."/>
            <person name="Land M."/>
            <person name="Hauser L."/>
            <person name="Markowitz V."/>
            <person name="Cheng J.-F."/>
            <person name="Hugenholtz P."/>
            <person name="Woyke T."/>
            <person name="Wu D."/>
            <person name="Tindall B."/>
            <person name="Pomrenke H.G."/>
            <person name="Brambilla E."/>
            <person name="Klenk H.-P."/>
            <person name="Eisen J.A."/>
        </authorList>
    </citation>
    <scope>NUCLEOTIDE SEQUENCE [LARGE SCALE GENOMIC DNA]</scope>
    <source>
        <strain evidence="2">ATCC 51119 / DSM 12145 / JCM 21818 / LMG 10337 / NBRC 100064 / NCIMB 13643</strain>
    </source>
</reference>
<dbReference type="STRING" id="762903.Pedsa_3540"/>